<evidence type="ECO:0000256" key="10">
    <source>
        <dbReference type="ARBA" id="ARBA00023128"/>
    </source>
</evidence>
<protein>
    <recommendedName>
        <fullName evidence="12">ATP synthase complex subunit 8</fullName>
    </recommendedName>
</protein>
<comment type="similarity">
    <text evidence="2 12">Belongs to the ATPase protein 8 family.</text>
</comment>
<evidence type="ECO:0000256" key="13">
    <source>
        <dbReference type="SAM" id="Phobius"/>
    </source>
</evidence>
<geneLocation type="mitochondrion" evidence="14"/>
<dbReference type="GO" id="GO:0015078">
    <property type="term" value="F:proton transmembrane transporter activity"/>
    <property type="evidence" value="ECO:0007669"/>
    <property type="project" value="InterPro"/>
</dbReference>
<dbReference type="AlphaFoldDB" id="A0A342K7R9"/>
<evidence type="ECO:0000256" key="6">
    <source>
        <dbReference type="ARBA" id="ARBA00022692"/>
    </source>
</evidence>
<name>A0A342K7R9_9EUCA</name>
<keyword evidence="9 12" id="KW-0406">Ion transport</keyword>
<keyword evidence="7 12" id="KW-0375">Hydrogen ion transport</keyword>
<dbReference type="GO" id="GO:0045259">
    <property type="term" value="C:proton-transporting ATP synthase complex"/>
    <property type="evidence" value="ECO:0007669"/>
    <property type="project" value="UniProtKB-KW"/>
</dbReference>
<evidence type="ECO:0000313" key="14">
    <source>
        <dbReference type="EMBL" id="AMW67751.1"/>
    </source>
</evidence>
<evidence type="ECO:0000256" key="11">
    <source>
        <dbReference type="ARBA" id="ARBA00023136"/>
    </source>
</evidence>
<evidence type="ECO:0000256" key="8">
    <source>
        <dbReference type="ARBA" id="ARBA00022989"/>
    </source>
</evidence>
<evidence type="ECO:0000256" key="1">
    <source>
        <dbReference type="ARBA" id="ARBA00004304"/>
    </source>
</evidence>
<evidence type="ECO:0000256" key="3">
    <source>
        <dbReference type="ARBA" id="ARBA00011291"/>
    </source>
</evidence>
<organism evidence="14">
    <name type="scientific">Laurentaeglyphea neocaledonica</name>
    <dbReference type="NCBI Taxonomy" id="910037"/>
    <lineage>
        <taxon>Eukaryota</taxon>
        <taxon>Metazoa</taxon>
        <taxon>Ecdysozoa</taxon>
        <taxon>Arthropoda</taxon>
        <taxon>Crustacea</taxon>
        <taxon>Multicrustacea</taxon>
        <taxon>Malacostraca</taxon>
        <taxon>Eumalacostraca</taxon>
        <taxon>Eucarida</taxon>
        <taxon>Decapoda</taxon>
        <taxon>Pleocyemata</taxon>
        <taxon>Glypheidea</taxon>
        <taxon>Glypheoidea</taxon>
        <taxon>Glypheidae</taxon>
        <taxon>Laurentaeglyphea</taxon>
    </lineage>
</organism>
<keyword evidence="10 12" id="KW-0496">Mitochondrion</keyword>
<evidence type="ECO:0000256" key="2">
    <source>
        <dbReference type="ARBA" id="ARBA00008892"/>
    </source>
</evidence>
<evidence type="ECO:0000256" key="9">
    <source>
        <dbReference type="ARBA" id="ARBA00023065"/>
    </source>
</evidence>
<feature type="transmembrane region" description="Helical" evidence="13">
    <location>
        <begin position="6"/>
        <end position="30"/>
    </location>
</feature>
<dbReference type="RefSeq" id="YP_009417411.1">
    <property type="nucleotide sequence ID" value="NC_035679.1"/>
</dbReference>
<keyword evidence="8 13" id="KW-1133">Transmembrane helix</keyword>
<accession>A0A342K7R9</accession>
<keyword evidence="4 12" id="KW-0813">Transport</keyword>
<sequence length="52" mass="6366">MPQMAPLFWLNLFFFFISSFLIFFIMNYFLSPPMKLKLIKSSKHISSKSWKW</sequence>
<keyword evidence="6 12" id="KW-0812">Transmembrane</keyword>
<proteinExistence type="inferred from homology"/>
<keyword evidence="11 13" id="KW-0472">Membrane</keyword>
<comment type="subcellular location">
    <subcellularLocation>
        <location evidence="1 12">Mitochondrion membrane</location>
        <topology evidence="1 12">Single-pass membrane protein</topology>
    </subcellularLocation>
</comment>
<reference evidence="14" key="1">
    <citation type="submission" date="2016-01" db="EMBL/GenBank/DDBJ databases">
        <title>Complete mitochondrial genome of Laurentaeglyphea neocaledonica.</title>
        <authorList>
            <person name="Tan M.H."/>
            <person name="Gan H.M."/>
            <person name="Rahman S."/>
            <person name="Austin C.M."/>
        </authorList>
    </citation>
    <scope>NUCLEOTIDE SEQUENCE</scope>
</reference>
<evidence type="ECO:0000256" key="12">
    <source>
        <dbReference type="RuleBase" id="RU003661"/>
    </source>
</evidence>
<evidence type="ECO:0000256" key="4">
    <source>
        <dbReference type="ARBA" id="ARBA00022448"/>
    </source>
</evidence>
<comment type="subunit">
    <text evidence="3">F-type ATPases have 2 components, CF(1) - the catalytic core - and CF(0) - the membrane proton channel.</text>
</comment>
<dbReference type="GO" id="GO:0015986">
    <property type="term" value="P:proton motive force-driven ATP synthesis"/>
    <property type="evidence" value="ECO:0007669"/>
    <property type="project" value="InterPro"/>
</dbReference>
<gene>
    <name evidence="14" type="primary">atp8</name>
</gene>
<evidence type="ECO:0000256" key="5">
    <source>
        <dbReference type="ARBA" id="ARBA00022547"/>
    </source>
</evidence>
<dbReference type="GO" id="GO:0031966">
    <property type="term" value="C:mitochondrial membrane"/>
    <property type="evidence" value="ECO:0007669"/>
    <property type="project" value="UniProtKB-SubCell"/>
</dbReference>
<dbReference type="Pfam" id="PF00895">
    <property type="entry name" value="ATP-synt_8"/>
    <property type="match status" value="1"/>
</dbReference>
<keyword evidence="5 12" id="KW-0138">CF(0)</keyword>
<dbReference type="GeneID" id="33905856"/>
<dbReference type="InterPro" id="IPR001421">
    <property type="entry name" value="ATP8_metazoa"/>
</dbReference>
<dbReference type="EMBL" id="KU500619">
    <property type="protein sequence ID" value="AMW67751.1"/>
    <property type="molecule type" value="Genomic_DNA"/>
</dbReference>
<evidence type="ECO:0000256" key="7">
    <source>
        <dbReference type="ARBA" id="ARBA00022781"/>
    </source>
</evidence>